<evidence type="ECO:0000313" key="1">
    <source>
        <dbReference type="EMBL" id="SNS59294.1"/>
    </source>
</evidence>
<dbReference type="AlphaFoldDB" id="A0A239FTQ8"/>
<protein>
    <recommendedName>
        <fullName evidence="3">Glycosyl transferase family 2</fullName>
    </recommendedName>
</protein>
<dbReference type="CDD" id="cd00761">
    <property type="entry name" value="Glyco_tranf_GTA_type"/>
    <property type="match status" value="1"/>
</dbReference>
<evidence type="ECO:0008006" key="3">
    <source>
        <dbReference type="Google" id="ProtNLM"/>
    </source>
</evidence>
<proteinExistence type="predicted"/>
<keyword evidence="2" id="KW-1185">Reference proteome</keyword>
<dbReference type="InterPro" id="IPR029044">
    <property type="entry name" value="Nucleotide-diphossugar_trans"/>
</dbReference>
<name>A0A239FTQ8_EKHLU</name>
<evidence type="ECO:0000313" key="2">
    <source>
        <dbReference type="Proteomes" id="UP000198393"/>
    </source>
</evidence>
<sequence length="268" mass="30983">MKLFRRKKYLKPIKLSEKGRILSFCITHQNRFSFLKKTLAKNLEDNRSLKDKIEFVLVDFSLDENVCSWIWNDFSEEIREGYLKFYQTNQLRKWSAPIAKNTSHKLANGEILTNLDCDNYVGANGAEFVIDQFKKANEAIILWQYSGIKYDGSFGRISIPSKVFKELGGYDESLLEMGWQDNDLMRRSKAMGLKLVKISDRKFNQAIAHEKYKPESMSFEQMNKLNEKHARRKIRKGQLVANAGNFGIANGMLKMNAEGKMKPTIASL</sequence>
<reference evidence="1 2" key="1">
    <citation type="submission" date="2017-06" db="EMBL/GenBank/DDBJ databases">
        <authorList>
            <person name="Kim H.J."/>
            <person name="Triplett B.A."/>
        </authorList>
    </citation>
    <scope>NUCLEOTIDE SEQUENCE [LARGE SCALE GENOMIC DNA]</scope>
    <source>
        <strain evidence="1 2">DSM 19307</strain>
    </source>
</reference>
<dbReference type="Proteomes" id="UP000198393">
    <property type="component" value="Unassembled WGS sequence"/>
</dbReference>
<dbReference type="Gene3D" id="3.90.550.10">
    <property type="entry name" value="Spore Coat Polysaccharide Biosynthesis Protein SpsA, Chain A"/>
    <property type="match status" value="1"/>
</dbReference>
<dbReference type="SUPFAM" id="SSF53448">
    <property type="entry name" value="Nucleotide-diphospho-sugar transferases"/>
    <property type="match status" value="1"/>
</dbReference>
<gene>
    <name evidence="1" type="ORF">SAMN05421640_0795</name>
</gene>
<organism evidence="1 2">
    <name type="scientific">Ekhidna lutea</name>
    <dbReference type="NCBI Taxonomy" id="447679"/>
    <lineage>
        <taxon>Bacteria</taxon>
        <taxon>Pseudomonadati</taxon>
        <taxon>Bacteroidota</taxon>
        <taxon>Cytophagia</taxon>
        <taxon>Cytophagales</taxon>
        <taxon>Reichenbachiellaceae</taxon>
        <taxon>Ekhidna</taxon>
    </lineage>
</organism>
<accession>A0A239FTQ8</accession>
<dbReference type="EMBL" id="FZPD01000001">
    <property type="protein sequence ID" value="SNS59294.1"/>
    <property type="molecule type" value="Genomic_DNA"/>
</dbReference>